<dbReference type="AlphaFoldDB" id="A0AAD4NZ40"/>
<protein>
    <submittedName>
        <fullName evidence="1">Uncharacterized protein</fullName>
    </submittedName>
</protein>
<name>A0AAD4NZ40_PERFH</name>
<reference evidence="1 2" key="1">
    <citation type="journal article" date="2021" name="Nat. Commun.">
        <title>Incipient diploidization of the medicinal plant Perilla within 10,000 years.</title>
        <authorList>
            <person name="Zhang Y."/>
            <person name="Shen Q."/>
            <person name="Leng L."/>
            <person name="Zhang D."/>
            <person name="Chen S."/>
            <person name="Shi Y."/>
            <person name="Ning Z."/>
            <person name="Chen S."/>
        </authorList>
    </citation>
    <scope>NUCLEOTIDE SEQUENCE [LARGE SCALE GENOMIC DNA]</scope>
    <source>
        <strain evidence="2">cv. PC099</strain>
    </source>
</reference>
<dbReference type="Gene3D" id="1.20.140.40">
    <property type="entry name" value="Invertase/pectin methylesterase inhibitor family protein"/>
    <property type="match status" value="1"/>
</dbReference>
<evidence type="ECO:0000313" key="2">
    <source>
        <dbReference type="Proteomes" id="UP001190926"/>
    </source>
</evidence>
<dbReference type="Proteomes" id="UP001190926">
    <property type="component" value="Unassembled WGS sequence"/>
</dbReference>
<accession>A0AAD4NZ40</accession>
<comment type="caution">
    <text evidence="1">The sequence shown here is derived from an EMBL/GenBank/DDBJ whole genome shotgun (WGS) entry which is preliminary data.</text>
</comment>
<proteinExistence type="predicted"/>
<gene>
    <name evidence="1" type="ORF">C2S53_006476</name>
</gene>
<dbReference type="SUPFAM" id="SSF101148">
    <property type="entry name" value="Plant invertase/pectin methylesterase inhibitor"/>
    <property type="match status" value="1"/>
</dbReference>
<organism evidence="1 2">
    <name type="scientific">Perilla frutescens var. hirtella</name>
    <name type="common">Perilla citriodora</name>
    <name type="synonym">Perilla setoyensis</name>
    <dbReference type="NCBI Taxonomy" id="608512"/>
    <lineage>
        <taxon>Eukaryota</taxon>
        <taxon>Viridiplantae</taxon>
        <taxon>Streptophyta</taxon>
        <taxon>Embryophyta</taxon>
        <taxon>Tracheophyta</taxon>
        <taxon>Spermatophyta</taxon>
        <taxon>Magnoliopsida</taxon>
        <taxon>eudicotyledons</taxon>
        <taxon>Gunneridae</taxon>
        <taxon>Pentapetalae</taxon>
        <taxon>asterids</taxon>
        <taxon>lamiids</taxon>
        <taxon>Lamiales</taxon>
        <taxon>Lamiaceae</taxon>
        <taxon>Nepetoideae</taxon>
        <taxon>Elsholtzieae</taxon>
        <taxon>Perilla</taxon>
    </lineage>
</organism>
<dbReference type="EMBL" id="SDAM02002693">
    <property type="protein sequence ID" value="KAH6821048.1"/>
    <property type="molecule type" value="Genomic_DNA"/>
</dbReference>
<dbReference type="InterPro" id="IPR035513">
    <property type="entry name" value="Invertase/methylesterase_inhib"/>
</dbReference>
<evidence type="ECO:0000313" key="1">
    <source>
        <dbReference type="EMBL" id="KAH6821048.1"/>
    </source>
</evidence>
<sequence>MDPNLKVALQDCKSSHDSVIRSLHSALIEITDKDYETLTYDLLIAGTDNIEVCQNAVTSKGVKDEIILSWNKVIPIFAFSGYQAVEAIRESKNTFNVFY</sequence>
<keyword evidence="2" id="KW-1185">Reference proteome</keyword>